<dbReference type="PANTHER" id="PTHR31462">
    <property type="entry name" value="ENDOSOMAL/LYSOSOMAL POTASSIUM CHANNEL TMEM175"/>
    <property type="match status" value="1"/>
</dbReference>
<dbReference type="KEGG" id="maqe:RJ40_07925"/>
<evidence type="ECO:0000256" key="2">
    <source>
        <dbReference type="ARBA" id="ARBA00006920"/>
    </source>
</evidence>
<keyword evidence="6" id="KW-0631">Potassium channel</keyword>
<keyword evidence="11" id="KW-0407">Ion channel</keyword>
<evidence type="ECO:0000256" key="5">
    <source>
        <dbReference type="ARBA" id="ARBA00022692"/>
    </source>
</evidence>
<feature type="transmembrane region" description="Helical" evidence="13">
    <location>
        <begin position="188"/>
        <end position="203"/>
    </location>
</feature>
<evidence type="ECO:0000256" key="10">
    <source>
        <dbReference type="ARBA" id="ARBA00023136"/>
    </source>
</evidence>
<keyword evidence="10 13" id="KW-0472">Membrane</keyword>
<keyword evidence="7" id="KW-0630">Potassium</keyword>
<comment type="catalytic activity">
    <reaction evidence="12">
        <text>K(+)(in) = K(+)(out)</text>
        <dbReference type="Rhea" id="RHEA:29463"/>
        <dbReference type="ChEBI" id="CHEBI:29103"/>
    </reaction>
</comment>
<gene>
    <name evidence="14" type="ORF">RJ40_07925</name>
</gene>
<evidence type="ECO:0000256" key="12">
    <source>
        <dbReference type="ARBA" id="ARBA00034430"/>
    </source>
</evidence>
<keyword evidence="15" id="KW-1185">Reference proteome</keyword>
<evidence type="ECO:0000256" key="9">
    <source>
        <dbReference type="ARBA" id="ARBA00023065"/>
    </source>
</evidence>
<feature type="transmembrane region" description="Helical" evidence="13">
    <location>
        <begin position="164"/>
        <end position="182"/>
    </location>
</feature>
<organism evidence="14 15">
    <name type="scientific">Methanofollis aquaemaris</name>
    <dbReference type="NCBI Taxonomy" id="126734"/>
    <lineage>
        <taxon>Archaea</taxon>
        <taxon>Methanobacteriati</taxon>
        <taxon>Methanobacteriota</taxon>
        <taxon>Stenosarchaea group</taxon>
        <taxon>Methanomicrobia</taxon>
        <taxon>Methanomicrobiales</taxon>
        <taxon>Methanomicrobiaceae</taxon>
        <taxon>Methanofollis</taxon>
    </lineage>
</organism>
<evidence type="ECO:0000256" key="1">
    <source>
        <dbReference type="ARBA" id="ARBA00004141"/>
    </source>
</evidence>
<dbReference type="EMBL" id="CP036172">
    <property type="protein sequence ID" value="QSZ67437.1"/>
    <property type="molecule type" value="Genomic_DNA"/>
</dbReference>
<sequence length="209" mass="23246">MDRTQGTRIGFSKSRFEALTDGIFAIAMTLLVLSLGVPTVSRISTGAALEDALLGLFPDFIHYCIAFLILHGMWVSHHILTRMMEYIDRWFLDLNTILLMGVAVIPFSTAFSGDFPDAPIAAMILEGNLLVVGGLLLLQWIYVGKNEHLLRSEITKKDLSLGKRMITVIPALSTLGILLALAGSTWSTAIYLLIPPIFFWIRWRHRSSA</sequence>
<keyword evidence="4" id="KW-0633">Potassium transport</keyword>
<name>A0A8A3S597_9EURY</name>
<accession>A0A8A3S597</accession>
<dbReference type="AlphaFoldDB" id="A0A8A3S597"/>
<reference evidence="14" key="1">
    <citation type="journal article" date="2001" name="Int. J. Syst. Evol. Microbiol.">
        <title>Methanofollis aquaemaris sp. nov., a methanogen isolated from an aquaculture fish pond.</title>
        <authorList>
            <person name="Lai M.C."/>
            <person name="Chen S.C."/>
        </authorList>
    </citation>
    <scope>NUCLEOTIDE SEQUENCE</scope>
    <source>
        <strain evidence="14">N2F9704</strain>
    </source>
</reference>
<feature type="transmembrane region" description="Helical" evidence="13">
    <location>
        <begin position="60"/>
        <end position="80"/>
    </location>
</feature>
<keyword evidence="9" id="KW-0406">Ion transport</keyword>
<dbReference type="Pfam" id="PF06736">
    <property type="entry name" value="TMEM175"/>
    <property type="match status" value="1"/>
</dbReference>
<feature type="transmembrane region" description="Helical" evidence="13">
    <location>
        <begin position="21"/>
        <end position="40"/>
    </location>
</feature>
<dbReference type="Proteomes" id="UP001042704">
    <property type="component" value="Chromosome"/>
</dbReference>
<reference evidence="14" key="2">
    <citation type="submission" date="2019-02" db="EMBL/GenBank/DDBJ databases">
        <authorList>
            <person name="Chen S.-C."/>
            <person name="Chien H.-H."/>
            <person name="Lai M.-C."/>
        </authorList>
    </citation>
    <scope>NUCLEOTIDE SEQUENCE</scope>
    <source>
        <strain evidence="14">N2F9704</strain>
    </source>
</reference>
<evidence type="ECO:0000313" key="14">
    <source>
        <dbReference type="EMBL" id="QSZ67437.1"/>
    </source>
</evidence>
<keyword evidence="8 13" id="KW-1133">Transmembrane helix</keyword>
<dbReference type="PANTHER" id="PTHR31462:SF5">
    <property type="entry name" value="ENDOSOMAL_LYSOSOMAL PROTON CHANNEL TMEM175"/>
    <property type="match status" value="1"/>
</dbReference>
<keyword evidence="3" id="KW-0813">Transport</keyword>
<evidence type="ECO:0000256" key="8">
    <source>
        <dbReference type="ARBA" id="ARBA00022989"/>
    </source>
</evidence>
<protein>
    <submittedName>
        <fullName evidence="14">DUF1211 domain-containing protein</fullName>
    </submittedName>
</protein>
<keyword evidence="5 13" id="KW-0812">Transmembrane</keyword>
<feature type="transmembrane region" description="Helical" evidence="13">
    <location>
        <begin position="118"/>
        <end position="143"/>
    </location>
</feature>
<evidence type="ECO:0000256" key="13">
    <source>
        <dbReference type="SAM" id="Phobius"/>
    </source>
</evidence>
<feature type="transmembrane region" description="Helical" evidence="13">
    <location>
        <begin position="92"/>
        <end position="112"/>
    </location>
</feature>
<evidence type="ECO:0000256" key="3">
    <source>
        <dbReference type="ARBA" id="ARBA00022448"/>
    </source>
</evidence>
<dbReference type="InterPro" id="IPR010617">
    <property type="entry name" value="TMEM175-like"/>
</dbReference>
<evidence type="ECO:0000256" key="7">
    <source>
        <dbReference type="ARBA" id="ARBA00022958"/>
    </source>
</evidence>
<comment type="similarity">
    <text evidence="2">Belongs to the TMEM175 family.</text>
</comment>
<evidence type="ECO:0000256" key="6">
    <source>
        <dbReference type="ARBA" id="ARBA00022826"/>
    </source>
</evidence>
<dbReference type="GeneID" id="76424281"/>
<proteinExistence type="inferred from homology"/>
<dbReference type="GO" id="GO:0005267">
    <property type="term" value="F:potassium channel activity"/>
    <property type="evidence" value="ECO:0007669"/>
    <property type="project" value="UniProtKB-KW"/>
</dbReference>
<dbReference type="RefSeq" id="WP_265580326.1">
    <property type="nucleotide sequence ID" value="NZ_CP036172.1"/>
</dbReference>
<evidence type="ECO:0000313" key="15">
    <source>
        <dbReference type="Proteomes" id="UP001042704"/>
    </source>
</evidence>
<comment type="subcellular location">
    <subcellularLocation>
        <location evidence="1">Membrane</location>
        <topology evidence="1">Multi-pass membrane protein</topology>
    </subcellularLocation>
</comment>
<dbReference type="GO" id="GO:0015252">
    <property type="term" value="F:proton channel activity"/>
    <property type="evidence" value="ECO:0007669"/>
    <property type="project" value="InterPro"/>
</dbReference>
<evidence type="ECO:0000256" key="4">
    <source>
        <dbReference type="ARBA" id="ARBA00022538"/>
    </source>
</evidence>
<dbReference type="GO" id="GO:0016020">
    <property type="term" value="C:membrane"/>
    <property type="evidence" value="ECO:0007669"/>
    <property type="project" value="UniProtKB-SubCell"/>
</dbReference>
<evidence type="ECO:0000256" key="11">
    <source>
        <dbReference type="ARBA" id="ARBA00023303"/>
    </source>
</evidence>